<dbReference type="PROSITE" id="PS51257">
    <property type="entry name" value="PROKAR_LIPOPROTEIN"/>
    <property type="match status" value="1"/>
</dbReference>
<proteinExistence type="predicted"/>
<comment type="caution">
    <text evidence="1">The sequence shown here is derived from an EMBL/GenBank/DDBJ whole genome shotgun (WGS) entry which is preliminary data.</text>
</comment>
<dbReference type="OrthoDB" id="5477611at2"/>
<sequence>MSNARTIAILSGLGLLTLATTGCEEQVRVAPQGLNAPVAIEAVSGEVCLPALDVEDFSIPSSPLPRCADVERPRGFGLVVNTVSERVGVVDLTASIPRLVNLDTRIPGITQIKVGPRPIDVTASLDGTAALVANQGDNTLSAIDLWTMRALPEAVELPGTPVAIETFENASSAGIAALLAAPNALWVGPSLGCERPEGTLDRRDYTPENCTWGEEEAVELALPGQPTDIALDEGAGLAAIVYRDLAELSLVALNDAALEDASCLEGEAAPCEIARIDWAGERGSLFGATEVAFDPAGAFIYVLEQAESQVVVIDRERGELIDARLASEPTTVGASDIPGIALVRQPRTMAPVLERRVLVDGSTALVAHRHGLMVASDNGSLYRVDVLDVECAFEAPEGLLSDEEFAANTELRDAHPEARCLTLPALPLASAEESVDTTDEALLARRVIEDEDRTLAITPIFALRDAASAQGRLVGRASCEQPDDLRQAMSQAAAGTTTALGCGSPLIDQPVAPGVDDELRNFIDAPRAELMQLARAQLQVEGDEVQAEINRQVYDVRLRNESWTLTYEGALPGVGSQERGIISTEAPGAFLSGGVDYCAAGVEVGDRLRILSEPAAGAGCADFQGSETFLTYEITELGATTLTISPIDDEGFAAMLPTRECFDTGLRYEVRPQEQWIATGTQSGFASVWERDGEACVLKEDALNGRIQGRVAAGELWEGPYLALRIREGEVGAREGLSYTFRVDRAFAVDGASLGTALPSELVVIDELGAGRQIALVDAGTSTVYIAPLDNITTGGDFVR</sequence>
<dbReference type="InterPro" id="IPR015943">
    <property type="entry name" value="WD40/YVTN_repeat-like_dom_sf"/>
</dbReference>
<dbReference type="AlphaFoldDB" id="A0A5C6XA83"/>
<gene>
    <name evidence="1" type="ORF">FRC96_07555</name>
</gene>
<protein>
    <submittedName>
        <fullName evidence="1">Uncharacterized protein</fullName>
    </submittedName>
</protein>
<dbReference type="Proteomes" id="UP000321046">
    <property type="component" value="Unassembled WGS sequence"/>
</dbReference>
<dbReference type="SUPFAM" id="SSF51004">
    <property type="entry name" value="C-terminal (heme d1) domain of cytochrome cd1-nitrite reductase"/>
    <property type="match status" value="1"/>
</dbReference>
<evidence type="ECO:0000313" key="1">
    <source>
        <dbReference type="EMBL" id="TXD38785.1"/>
    </source>
</evidence>
<accession>A0A5C6XA83</accession>
<dbReference type="Gene3D" id="2.130.10.10">
    <property type="entry name" value="YVTN repeat-like/Quinoprotein amine dehydrogenase"/>
    <property type="match status" value="1"/>
</dbReference>
<dbReference type="RefSeq" id="WP_146973893.1">
    <property type="nucleotide sequence ID" value="NZ_VOSL01000036.1"/>
</dbReference>
<dbReference type="InterPro" id="IPR011048">
    <property type="entry name" value="Haem_d1_sf"/>
</dbReference>
<evidence type="ECO:0000313" key="2">
    <source>
        <dbReference type="Proteomes" id="UP000321046"/>
    </source>
</evidence>
<organism evidence="1 2">
    <name type="scientific">Lujinxingia vulgaris</name>
    <dbReference type="NCBI Taxonomy" id="2600176"/>
    <lineage>
        <taxon>Bacteria</taxon>
        <taxon>Deltaproteobacteria</taxon>
        <taxon>Bradymonadales</taxon>
        <taxon>Lujinxingiaceae</taxon>
        <taxon>Lujinxingia</taxon>
    </lineage>
</organism>
<reference evidence="1 2" key="1">
    <citation type="submission" date="2019-08" db="EMBL/GenBank/DDBJ databases">
        <title>Bradymonadales sp. TMQ2.</title>
        <authorList>
            <person name="Liang Q."/>
        </authorList>
    </citation>
    <scope>NUCLEOTIDE SEQUENCE [LARGE SCALE GENOMIC DNA]</scope>
    <source>
        <strain evidence="1 2">TMQ2</strain>
    </source>
</reference>
<dbReference type="EMBL" id="VOSL01000036">
    <property type="protein sequence ID" value="TXD38785.1"/>
    <property type="molecule type" value="Genomic_DNA"/>
</dbReference>
<name>A0A5C6XA83_9DELT</name>